<keyword evidence="6 14" id="KW-0812">Transmembrane</keyword>
<evidence type="ECO:0000256" key="10">
    <source>
        <dbReference type="ARBA" id="ARBA00023128"/>
    </source>
</evidence>
<comment type="function">
    <text evidence="14">Complex I functions in the transfer of electrons from NADH to the respiratory chain. Accessory subunit of the mitochondrial membrane respiratory chain NADH dehydrogenase (Complex I), that is believed not to be involved in catalysis.</text>
</comment>
<comment type="caution">
    <text evidence="16">The sequence shown here is derived from an EMBL/GenBank/DDBJ whole genome shotgun (WGS) entry which is preliminary data.</text>
</comment>
<keyword evidence="8 14" id="KW-0249">Electron transport</keyword>
<evidence type="ECO:0000256" key="12">
    <source>
        <dbReference type="ARBA" id="ARBA00045908"/>
    </source>
</evidence>
<evidence type="ECO:0000256" key="15">
    <source>
        <dbReference type="SAM" id="MobiDB-lite"/>
    </source>
</evidence>
<feature type="non-terminal residue" evidence="16">
    <location>
        <position position="148"/>
    </location>
</feature>
<evidence type="ECO:0000256" key="4">
    <source>
        <dbReference type="ARBA" id="ARBA00022448"/>
    </source>
</evidence>
<accession>V8NBY4</accession>
<sequence>MQTDLPPPEEMEQPNTGYASSCFRVPYRLLHQYKQLEFHSPKELVSFPDSPQDFSDGSSRLRTDENPQPCQKSLFDRLKACCCQPNRSWLIQQTMVGSGYGLLAIGLGAFVFGTYVIFRWNWERRHLAFEDAEARIAVMPLLMAENDR</sequence>
<feature type="non-terminal residue" evidence="16">
    <location>
        <position position="1"/>
    </location>
</feature>
<reference evidence="16 17" key="1">
    <citation type="journal article" date="2013" name="Proc. Natl. Acad. Sci. U.S.A.">
        <title>The king cobra genome reveals dynamic gene evolution and adaptation in the snake venom system.</title>
        <authorList>
            <person name="Vonk F.J."/>
            <person name="Casewell N.R."/>
            <person name="Henkel C.V."/>
            <person name="Heimberg A.M."/>
            <person name="Jansen H.J."/>
            <person name="McCleary R.J."/>
            <person name="Kerkkamp H.M."/>
            <person name="Vos R.A."/>
            <person name="Guerreiro I."/>
            <person name="Calvete J.J."/>
            <person name="Wuster W."/>
            <person name="Woods A.E."/>
            <person name="Logan J.M."/>
            <person name="Harrison R.A."/>
            <person name="Castoe T.A."/>
            <person name="de Koning A.P."/>
            <person name="Pollock D.D."/>
            <person name="Yandell M."/>
            <person name="Calderon D."/>
            <person name="Renjifo C."/>
            <person name="Currier R.B."/>
            <person name="Salgado D."/>
            <person name="Pla D."/>
            <person name="Sanz L."/>
            <person name="Hyder A.S."/>
            <person name="Ribeiro J.M."/>
            <person name="Arntzen J.W."/>
            <person name="van den Thillart G.E."/>
            <person name="Boetzer M."/>
            <person name="Pirovano W."/>
            <person name="Dirks R.P."/>
            <person name="Spaink H.P."/>
            <person name="Duboule D."/>
            <person name="McGlinn E."/>
            <person name="Kini R.M."/>
            <person name="Richardson M.K."/>
        </authorList>
    </citation>
    <scope>NUCLEOTIDE SEQUENCE</scope>
    <source>
        <tissue evidence="16">Blood</tissue>
    </source>
</reference>
<keyword evidence="7 14" id="KW-0999">Mitochondrion inner membrane</keyword>
<dbReference type="EMBL" id="AZIM01005915">
    <property type="protein sequence ID" value="ETE59072.1"/>
    <property type="molecule type" value="Genomic_DNA"/>
</dbReference>
<feature type="region of interest" description="Disordered" evidence="15">
    <location>
        <begin position="44"/>
        <end position="67"/>
    </location>
</feature>
<dbReference type="GO" id="GO:0045271">
    <property type="term" value="C:respiratory chain complex I"/>
    <property type="evidence" value="ECO:0007669"/>
    <property type="project" value="UniProtKB-UniRule"/>
</dbReference>
<dbReference type="OrthoDB" id="3308at2759"/>
<comment type="function">
    <text evidence="12">Accessory subunit of the mitochondrial membrane respiratory chain NADH dehydrogenase (Complex I), that is believed not to be involved in catalysis. Complex I functions in the transfer of electrons from NADH to the respiratory chain. The immediate electron acceptor for the enzyme is believed to be ubiquinone. Involved in the interferon/all-trans-retinoic acid (IFN/RA) induced cell death. This apoptotic activity is inhibited by interaction with viral IRF1. Prevents the transactivation of STAT3 target genes. May play a role in CARD15-mediated innate mucosal responses and serve to regulate intestinal epithelial cell responses to microbes.</text>
</comment>
<evidence type="ECO:0000313" key="16">
    <source>
        <dbReference type="EMBL" id="ETE59072.1"/>
    </source>
</evidence>
<comment type="similarity">
    <text evidence="2 14">Belongs to the complex I NDUFA13 subunit family.</text>
</comment>
<protein>
    <recommendedName>
        <fullName evidence="3 14">NADH dehydrogenase [ubiquinone] 1 alpha subcomplex subunit 13</fullName>
    </recommendedName>
</protein>
<keyword evidence="10 14" id="KW-0496">Mitochondrion</keyword>
<evidence type="ECO:0000256" key="14">
    <source>
        <dbReference type="RuleBase" id="RU368034"/>
    </source>
</evidence>
<evidence type="ECO:0000256" key="5">
    <source>
        <dbReference type="ARBA" id="ARBA00022660"/>
    </source>
</evidence>
<evidence type="ECO:0000256" key="9">
    <source>
        <dbReference type="ARBA" id="ARBA00022989"/>
    </source>
</evidence>
<evidence type="ECO:0000256" key="2">
    <source>
        <dbReference type="ARBA" id="ARBA00007312"/>
    </source>
</evidence>
<name>V8NBY4_OPHHA</name>
<dbReference type="Pfam" id="PF06212">
    <property type="entry name" value="GRIM-19"/>
    <property type="match status" value="1"/>
</dbReference>
<dbReference type="Proteomes" id="UP000018936">
    <property type="component" value="Unassembled WGS sequence"/>
</dbReference>
<keyword evidence="4 14" id="KW-0813">Transport</keyword>
<evidence type="ECO:0000256" key="7">
    <source>
        <dbReference type="ARBA" id="ARBA00022792"/>
    </source>
</evidence>
<evidence type="ECO:0000256" key="6">
    <source>
        <dbReference type="ARBA" id="ARBA00022692"/>
    </source>
</evidence>
<evidence type="ECO:0000256" key="13">
    <source>
        <dbReference type="ARBA" id="ARBA00046797"/>
    </source>
</evidence>
<evidence type="ECO:0000256" key="1">
    <source>
        <dbReference type="ARBA" id="ARBA00004298"/>
    </source>
</evidence>
<keyword evidence="11 14" id="KW-0472">Membrane</keyword>
<proteinExistence type="inferred from homology"/>
<dbReference type="PANTHER" id="PTHR12966">
    <property type="entry name" value="NADH DEHYDROGENASE UBIQUINONE 1 ALPHA SUBCOMPLEX SUBUNIT 13"/>
    <property type="match status" value="1"/>
</dbReference>
<gene>
    <name evidence="16" type="ORF">L345_15200</name>
</gene>
<evidence type="ECO:0000313" key="17">
    <source>
        <dbReference type="Proteomes" id="UP000018936"/>
    </source>
</evidence>
<dbReference type="AlphaFoldDB" id="V8NBY4"/>
<comment type="subcellular location">
    <subcellularLocation>
        <location evidence="1 14">Mitochondrion inner membrane</location>
        <topology evidence="1 14">Single-pass membrane protein</topology>
        <orientation evidence="1 14">Matrix side</orientation>
    </subcellularLocation>
</comment>
<evidence type="ECO:0000256" key="8">
    <source>
        <dbReference type="ARBA" id="ARBA00022982"/>
    </source>
</evidence>
<keyword evidence="17" id="KW-1185">Reference proteome</keyword>
<evidence type="ECO:0000256" key="11">
    <source>
        <dbReference type="ARBA" id="ARBA00023136"/>
    </source>
</evidence>
<evidence type="ECO:0000256" key="3">
    <source>
        <dbReference type="ARBA" id="ARBA00018192"/>
    </source>
</evidence>
<dbReference type="GO" id="GO:0005743">
    <property type="term" value="C:mitochondrial inner membrane"/>
    <property type="evidence" value="ECO:0007669"/>
    <property type="project" value="UniProtKB-SubCell"/>
</dbReference>
<comment type="subunit">
    <text evidence="13">Complex I is composed of 45 different subunits. Interacts with CARD15, but not with CARD4. Interacts with STAT3, but not with STAT1, STAT2 and STAT5A. Interacts with OLFM4.</text>
</comment>
<keyword evidence="5 14" id="KW-0679">Respiratory chain</keyword>
<dbReference type="InterPro" id="IPR009346">
    <property type="entry name" value="GRIM-19"/>
</dbReference>
<keyword evidence="9 14" id="KW-1133">Transmembrane helix</keyword>
<feature type="transmembrane region" description="Helical" evidence="14">
    <location>
        <begin position="99"/>
        <end position="118"/>
    </location>
</feature>
<dbReference type="PANTHER" id="PTHR12966:SF0">
    <property type="entry name" value="NADH DEHYDROGENASE [UBIQUINONE] 1 ALPHA SUBCOMPLEX SUBUNIT 13"/>
    <property type="match status" value="1"/>
</dbReference>
<organism evidence="16 17">
    <name type="scientific">Ophiophagus hannah</name>
    <name type="common">King cobra</name>
    <name type="synonym">Naja hannah</name>
    <dbReference type="NCBI Taxonomy" id="8665"/>
    <lineage>
        <taxon>Eukaryota</taxon>
        <taxon>Metazoa</taxon>
        <taxon>Chordata</taxon>
        <taxon>Craniata</taxon>
        <taxon>Vertebrata</taxon>
        <taxon>Euteleostomi</taxon>
        <taxon>Lepidosauria</taxon>
        <taxon>Squamata</taxon>
        <taxon>Bifurcata</taxon>
        <taxon>Unidentata</taxon>
        <taxon>Episquamata</taxon>
        <taxon>Toxicofera</taxon>
        <taxon>Serpentes</taxon>
        <taxon>Colubroidea</taxon>
        <taxon>Elapidae</taxon>
        <taxon>Elapinae</taxon>
        <taxon>Ophiophagus</taxon>
    </lineage>
</organism>